<evidence type="ECO:0000256" key="1">
    <source>
        <dbReference type="ARBA" id="ARBA00022723"/>
    </source>
</evidence>
<keyword evidence="3" id="KW-1185">Reference proteome</keyword>
<dbReference type="PANTHER" id="PTHR23123">
    <property type="entry name" value="PHD/F-BOX CONTAINING PROTEIN"/>
    <property type="match status" value="1"/>
</dbReference>
<sequence>MAQSAETCAETGRRLRSICRRMYDENEDLSDVEEIANIRGFSVEEKLSSDCYNSDFVQLMKGRDFSYEYVQREALRIPLIFKEKDELGISMPDPEFTVSEIKGLVGKQNATNPNKFMQYLQISPFITCLLTIQKQLSTFKSIQEYKLLEHIEITTTELKFLVI</sequence>
<accession>A0ABV0X740</accession>
<proteinExistence type="predicted"/>
<reference evidence="2 3" key="1">
    <citation type="submission" date="2021-06" db="EMBL/GenBank/DDBJ databases">
        <authorList>
            <person name="Palmer J.M."/>
        </authorList>
    </citation>
    <scope>NUCLEOTIDE SEQUENCE [LARGE SCALE GENOMIC DNA]</scope>
    <source>
        <strain evidence="2 3">XR_2019</strain>
        <tissue evidence="2">Muscle</tissue>
    </source>
</reference>
<protein>
    <submittedName>
        <fullName evidence="2">Lysine-specific demethylase 2B</fullName>
    </submittedName>
</protein>
<name>A0ABV0X740_9TELE</name>
<keyword evidence="1" id="KW-0479">Metal-binding</keyword>
<dbReference type="EMBL" id="JAHRIM010086662">
    <property type="protein sequence ID" value="MEQ2276367.1"/>
    <property type="molecule type" value="Genomic_DNA"/>
</dbReference>
<organism evidence="2 3">
    <name type="scientific">Xenotaenia resolanae</name>
    <dbReference type="NCBI Taxonomy" id="208358"/>
    <lineage>
        <taxon>Eukaryota</taxon>
        <taxon>Metazoa</taxon>
        <taxon>Chordata</taxon>
        <taxon>Craniata</taxon>
        <taxon>Vertebrata</taxon>
        <taxon>Euteleostomi</taxon>
        <taxon>Actinopterygii</taxon>
        <taxon>Neopterygii</taxon>
        <taxon>Teleostei</taxon>
        <taxon>Neoteleostei</taxon>
        <taxon>Acanthomorphata</taxon>
        <taxon>Ovalentaria</taxon>
        <taxon>Atherinomorphae</taxon>
        <taxon>Cyprinodontiformes</taxon>
        <taxon>Goodeidae</taxon>
        <taxon>Xenotaenia</taxon>
    </lineage>
</organism>
<dbReference type="InterPro" id="IPR050690">
    <property type="entry name" value="JHDM1_Histone_Demethylase"/>
</dbReference>
<gene>
    <name evidence="2" type="primary">KDM2B_2</name>
    <name evidence="2" type="ORF">XENORESO_018569</name>
</gene>
<evidence type="ECO:0000313" key="2">
    <source>
        <dbReference type="EMBL" id="MEQ2276367.1"/>
    </source>
</evidence>
<evidence type="ECO:0000313" key="3">
    <source>
        <dbReference type="Proteomes" id="UP001444071"/>
    </source>
</evidence>
<comment type="caution">
    <text evidence="2">The sequence shown here is derived from an EMBL/GenBank/DDBJ whole genome shotgun (WGS) entry which is preliminary data.</text>
</comment>
<dbReference type="Proteomes" id="UP001444071">
    <property type="component" value="Unassembled WGS sequence"/>
</dbReference>
<dbReference type="Gene3D" id="2.60.120.650">
    <property type="entry name" value="Cupin"/>
    <property type="match status" value="1"/>
</dbReference>